<proteinExistence type="inferred from homology"/>
<reference evidence="7 8" key="1">
    <citation type="submission" date="2016-01" db="EMBL/GenBank/DDBJ databases">
        <title>High potential of lignocellulose degradation of a new Verrucomicrobia species.</title>
        <authorList>
            <person name="Wang Y."/>
            <person name="Shi Y."/>
            <person name="Qiu Z."/>
            <person name="Liu S."/>
            <person name="Yang H."/>
        </authorList>
    </citation>
    <scope>NUCLEOTIDE SEQUENCE [LARGE SCALE GENOMIC DNA]</scope>
    <source>
        <strain evidence="7 8">TSB47</strain>
    </source>
</reference>
<dbReference type="SUPFAM" id="SSF53383">
    <property type="entry name" value="PLP-dependent transferases"/>
    <property type="match status" value="1"/>
</dbReference>
<comment type="similarity">
    <text evidence="2">Belongs to the class-V pyridoxal-phosphate-dependent aminotransferase family. NifS/IscS subfamily.</text>
</comment>
<keyword evidence="8" id="KW-1185">Reference proteome</keyword>
<name>A0A178IIJ5_9BACT</name>
<dbReference type="EMBL" id="LRRQ01000110">
    <property type="protein sequence ID" value="OAM89015.1"/>
    <property type="molecule type" value="Genomic_DNA"/>
</dbReference>
<sequence>MARQRPIENRESKIENSPMPYFDHNATAPLSAAARDAWLRAQEEAWFNPASPHRGAARVRVRLDAARARLAELLGAEPERIVFNSGATEGAASALAWWAQTWPGARRIAVSPVEHPCVLESAGKFFAGRVAWLEVDADGVVRTDALEKLLAGGGIGGVAVMAANNETGVIQPWREIAAACRAARVAYLCDATQWLGKLPASGLGDAAMWATGSAHKFGGPKGVGFVKLAAQAEGFCALPGGGQQSGHRGGTEDFPGAAAMVAALAEVEQSRMFLETERLRWRGGGGRAG</sequence>
<comment type="caution">
    <text evidence="7">The sequence shown here is derived from an EMBL/GenBank/DDBJ whole genome shotgun (WGS) entry which is preliminary data.</text>
</comment>
<evidence type="ECO:0000313" key="8">
    <source>
        <dbReference type="Proteomes" id="UP000078486"/>
    </source>
</evidence>
<dbReference type="Gene3D" id="1.10.260.50">
    <property type="match status" value="1"/>
</dbReference>
<dbReference type="GO" id="GO:0031071">
    <property type="term" value="F:cysteine desulfurase activity"/>
    <property type="evidence" value="ECO:0007669"/>
    <property type="project" value="UniProtKB-EC"/>
</dbReference>
<evidence type="ECO:0000256" key="2">
    <source>
        <dbReference type="ARBA" id="ARBA00006490"/>
    </source>
</evidence>
<dbReference type="InterPro" id="IPR000192">
    <property type="entry name" value="Aminotrans_V_dom"/>
</dbReference>
<evidence type="ECO:0000313" key="7">
    <source>
        <dbReference type="EMBL" id="OAM89015.1"/>
    </source>
</evidence>
<keyword evidence="3" id="KW-0663">Pyridoxal phosphate</keyword>
<dbReference type="AlphaFoldDB" id="A0A178IIJ5"/>
<dbReference type="STRING" id="1184151.AW736_08845"/>
<accession>A0A178IIJ5</accession>
<gene>
    <name evidence="7" type="ORF">AW736_08845</name>
</gene>
<feature type="non-terminal residue" evidence="7">
    <location>
        <position position="289"/>
    </location>
</feature>
<evidence type="ECO:0000256" key="1">
    <source>
        <dbReference type="ARBA" id="ARBA00001933"/>
    </source>
</evidence>
<feature type="compositionally biased region" description="Basic and acidic residues" evidence="5">
    <location>
        <begin position="1"/>
        <end position="14"/>
    </location>
</feature>
<dbReference type="Proteomes" id="UP000078486">
    <property type="component" value="Unassembled WGS sequence"/>
</dbReference>
<evidence type="ECO:0000256" key="4">
    <source>
        <dbReference type="ARBA" id="ARBA00050776"/>
    </source>
</evidence>
<dbReference type="InterPro" id="IPR015421">
    <property type="entry name" value="PyrdxlP-dep_Trfase_major"/>
</dbReference>
<evidence type="ECO:0000256" key="3">
    <source>
        <dbReference type="ARBA" id="ARBA00022898"/>
    </source>
</evidence>
<evidence type="ECO:0000256" key="5">
    <source>
        <dbReference type="SAM" id="MobiDB-lite"/>
    </source>
</evidence>
<dbReference type="InterPro" id="IPR015424">
    <property type="entry name" value="PyrdxlP-dep_Trfase"/>
</dbReference>
<dbReference type="Pfam" id="PF00266">
    <property type="entry name" value="Aminotran_5"/>
    <property type="match status" value="1"/>
</dbReference>
<comment type="catalytic activity">
    <reaction evidence="4">
        <text>(sulfur carrier)-H + L-cysteine = (sulfur carrier)-SH + L-alanine</text>
        <dbReference type="Rhea" id="RHEA:43892"/>
        <dbReference type="Rhea" id="RHEA-COMP:14737"/>
        <dbReference type="Rhea" id="RHEA-COMP:14739"/>
        <dbReference type="ChEBI" id="CHEBI:29917"/>
        <dbReference type="ChEBI" id="CHEBI:35235"/>
        <dbReference type="ChEBI" id="CHEBI:57972"/>
        <dbReference type="ChEBI" id="CHEBI:64428"/>
        <dbReference type="EC" id="2.8.1.7"/>
    </reaction>
</comment>
<comment type="cofactor">
    <cofactor evidence="1">
        <name>pyridoxal 5'-phosphate</name>
        <dbReference type="ChEBI" id="CHEBI:597326"/>
    </cofactor>
</comment>
<feature type="region of interest" description="Disordered" evidence="5">
    <location>
        <begin position="1"/>
        <end position="21"/>
    </location>
</feature>
<organism evidence="7 8">
    <name type="scientific">Termitidicoccus mucosus</name>
    <dbReference type="NCBI Taxonomy" id="1184151"/>
    <lineage>
        <taxon>Bacteria</taxon>
        <taxon>Pseudomonadati</taxon>
        <taxon>Verrucomicrobiota</taxon>
        <taxon>Opitutia</taxon>
        <taxon>Opitutales</taxon>
        <taxon>Opitutaceae</taxon>
        <taxon>Termitidicoccus</taxon>
    </lineage>
</organism>
<dbReference type="InterPro" id="IPR015422">
    <property type="entry name" value="PyrdxlP-dep_Trfase_small"/>
</dbReference>
<feature type="domain" description="Aminotransferase class V" evidence="6">
    <location>
        <begin position="21"/>
        <end position="263"/>
    </location>
</feature>
<dbReference type="Gene3D" id="3.90.1150.10">
    <property type="entry name" value="Aspartate Aminotransferase, domain 1"/>
    <property type="match status" value="1"/>
</dbReference>
<dbReference type="Gene3D" id="3.40.640.10">
    <property type="entry name" value="Type I PLP-dependent aspartate aminotransferase-like (Major domain)"/>
    <property type="match status" value="1"/>
</dbReference>
<dbReference type="PANTHER" id="PTHR11601:SF34">
    <property type="entry name" value="CYSTEINE DESULFURASE"/>
    <property type="match status" value="1"/>
</dbReference>
<dbReference type="PANTHER" id="PTHR11601">
    <property type="entry name" value="CYSTEINE DESULFURYLASE FAMILY MEMBER"/>
    <property type="match status" value="1"/>
</dbReference>
<protein>
    <submittedName>
        <fullName evidence="7">Cysteine desulfurase</fullName>
    </submittedName>
</protein>
<evidence type="ECO:0000259" key="6">
    <source>
        <dbReference type="Pfam" id="PF00266"/>
    </source>
</evidence>